<gene>
    <name evidence="11" type="ORF">HQQ74_03030</name>
    <name evidence="10" type="ORF">MMAB1_1608</name>
</gene>
<dbReference type="GO" id="GO:0006508">
    <property type="term" value="P:proteolysis"/>
    <property type="evidence" value="ECO:0007669"/>
    <property type="project" value="UniProtKB-KW"/>
</dbReference>
<keyword evidence="8" id="KW-0812">Transmembrane</keyword>
<dbReference type="Proteomes" id="UP000737555">
    <property type="component" value="Unassembled WGS sequence"/>
</dbReference>
<evidence type="ECO:0000256" key="2">
    <source>
        <dbReference type="ARBA" id="ARBA00022723"/>
    </source>
</evidence>
<dbReference type="RefSeq" id="WP_074175507.1">
    <property type="nucleotide sequence ID" value="NZ_DAIMMY010000063.1"/>
</dbReference>
<keyword evidence="4 6" id="KW-0862">Zinc</keyword>
<evidence type="ECO:0000256" key="5">
    <source>
        <dbReference type="ARBA" id="ARBA00023049"/>
    </source>
</evidence>
<dbReference type="KEGG" id="mema:MMAB1_1608"/>
<dbReference type="InterPro" id="IPR001915">
    <property type="entry name" value="Peptidase_M48"/>
</dbReference>
<evidence type="ECO:0000256" key="3">
    <source>
        <dbReference type="ARBA" id="ARBA00022801"/>
    </source>
</evidence>
<keyword evidence="1 6" id="KW-0645">Protease</keyword>
<evidence type="ECO:0000256" key="7">
    <source>
        <dbReference type="SAM" id="MobiDB-lite"/>
    </source>
</evidence>
<comment type="cofactor">
    <cofactor evidence="6">
        <name>Zn(2+)</name>
        <dbReference type="ChEBI" id="CHEBI:29105"/>
    </cofactor>
    <text evidence="6">Binds 1 zinc ion per subunit.</text>
</comment>
<dbReference type="GO" id="GO:0004222">
    <property type="term" value="F:metalloendopeptidase activity"/>
    <property type="evidence" value="ECO:0007669"/>
    <property type="project" value="InterPro"/>
</dbReference>
<dbReference type="EMBL" id="LT158599">
    <property type="protein sequence ID" value="CVK32821.1"/>
    <property type="molecule type" value="Genomic_DNA"/>
</dbReference>
<dbReference type="Proteomes" id="UP000069850">
    <property type="component" value="Chromosome 1"/>
</dbReference>
<keyword evidence="8" id="KW-0472">Membrane</keyword>
<feature type="compositionally biased region" description="Gly residues" evidence="7">
    <location>
        <begin position="221"/>
        <end position="232"/>
    </location>
</feature>
<sequence length="232" mass="26222">MFASNDHSRLYRIFEELQEMGLIDRGRRLVQCPFTISIRGCPALNSIRYRRTFYEKNLSRASDDTLRFVLLHEEGHIRMGSSRVSALLAFPVLPYLILLHQPFLQVGGLPVGKVAFIAFLLLVVLFGYRAYYRRMYDEEFIADRYAADALRRCYQIRDAGTILQSLLSGLRAGAAASRRKKRSGLLRVVSGILSSEPDYHPSISERVQSIRDPAGRKDGDPGTGHLGMGLSR</sequence>
<evidence type="ECO:0000256" key="8">
    <source>
        <dbReference type="SAM" id="Phobius"/>
    </source>
</evidence>
<evidence type="ECO:0000256" key="6">
    <source>
        <dbReference type="RuleBase" id="RU003983"/>
    </source>
</evidence>
<dbReference type="OrthoDB" id="107400at2157"/>
<dbReference type="AlphaFoldDB" id="A0A0X3BLF7"/>
<evidence type="ECO:0000313" key="12">
    <source>
        <dbReference type="Proteomes" id="UP000069850"/>
    </source>
</evidence>
<evidence type="ECO:0000256" key="4">
    <source>
        <dbReference type="ARBA" id="ARBA00022833"/>
    </source>
</evidence>
<reference evidence="10 12" key="1">
    <citation type="submission" date="2016-01" db="EMBL/GenBank/DDBJ databases">
        <authorList>
            <person name="Manzoor S."/>
        </authorList>
    </citation>
    <scope>NUCLEOTIDE SEQUENCE [LARGE SCALE GENOMIC DNA]</scope>
    <source>
        <strain evidence="10">Methanoculleus sp MAB1</strain>
    </source>
</reference>
<evidence type="ECO:0000313" key="11">
    <source>
        <dbReference type="EMBL" id="NQS77686.1"/>
    </source>
</evidence>
<dbReference type="GeneID" id="27137443"/>
<keyword evidence="8" id="KW-1133">Transmembrane helix</keyword>
<protein>
    <submittedName>
        <fullName evidence="11">M48 family metalloprotease</fullName>
    </submittedName>
</protein>
<feature type="transmembrane region" description="Helical" evidence="8">
    <location>
        <begin position="84"/>
        <end position="103"/>
    </location>
</feature>
<feature type="region of interest" description="Disordered" evidence="7">
    <location>
        <begin position="204"/>
        <end position="232"/>
    </location>
</feature>
<dbReference type="Pfam" id="PF01435">
    <property type="entry name" value="Peptidase_M48"/>
    <property type="match status" value="1"/>
</dbReference>
<proteinExistence type="inferred from homology"/>
<dbReference type="GO" id="GO:0046872">
    <property type="term" value="F:metal ion binding"/>
    <property type="evidence" value="ECO:0007669"/>
    <property type="project" value="UniProtKB-KW"/>
</dbReference>
<name>A0A0X3BLF7_9EURY</name>
<accession>A0A0X3BLF7</accession>
<evidence type="ECO:0000256" key="1">
    <source>
        <dbReference type="ARBA" id="ARBA00022670"/>
    </source>
</evidence>
<evidence type="ECO:0000313" key="10">
    <source>
        <dbReference type="EMBL" id="CVK32821.1"/>
    </source>
</evidence>
<keyword evidence="3 6" id="KW-0378">Hydrolase</keyword>
<keyword evidence="5 6" id="KW-0482">Metalloprotease</keyword>
<reference evidence="11" key="2">
    <citation type="submission" date="2020-05" db="EMBL/GenBank/DDBJ databases">
        <title>The first insight into the ecology of ammonia-tolerant syntrophic propionate oxidizing bacteria.</title>
        <authorList>
            <person name="Singh A."/>
            <person name="Schnurer A."/>
            <person name="Westerholm M."/>
        </authorList>
    </citation>
    <scope>NUCLEOTIDE SEQUENCE</scope>
    <source>
        <strain evidence="11">MAG54</strain>
    </source>
</reference>
<feature type="domain" description="Peptidase M48" evidence="9">
    <location>
        <begin position="58"/>
        <end position="213"/>
    </location>
</feature>
<keyword evidence="2" id="KW-0479">Metal-binding</keyword>
<evidence type="ECO:0000259" key="9">
    <source>
        <dbReference type="Pfam" id="PF01435"/>
    </source>
</evidence>
<dbReference type="EMBL" id="JABMJE010000026">
    <property type="protein sequence ID" value="NQS77686.1"/>
    <property type="molecule type" value="Genomic_DNA"/>
</dbReference>
<feature type="transmembrane region" description="Helical" evidence="8">
    <location>
        <begin position="109"/>
        <end position="128"/>
    </location>
</feature>
<comment type="similarity">
    <text evidence="6">Belongs to the peptidase M48 family.</text>
</comment>
<organism evidence="10 12">
    <name type="scientific">Methanoculleus bourgensis</name>
    <dbReference type="NCBI Taxonomy" id="83986"/>
    <lineage>
        <taxon>Archaea</taxon>
        <taxon>Methanobacteriati</taxon>
        <taxon>Methanobacteriota</taxon>
        <taxon>Stenosarchaea group</taxon>
        <taxon>Methanomicrobia</taxon>
        <taxon>Methanomicrobiales</taxon>
        <taxon>Methanomicrobiaceae</taxon>
        <taxon>Methanoculleus</taxon>
    </lineage>
</organism>